<keyword evidence="1" id="KW-1133">Transmembrane helix</keyword>
<dbReference type="OrthoDB" id="5819478at2759"/>
<evidence type="ECO:0000313" key="3">
    <source>
        <dbReference type="Proteomes" id="UP000683925"/>
    </source>
</evidence>
<evidence type="ECO:0000256" key="1">
    <source>
        <dbReference type="SAM" id="Phobius"/>
    </source>
</evidence>
<dbReference type="Proteomes" id="UP000683925">
    <property type="component" value="Unassembled WGS sequence"/>
</dbReference>
<comment type="caution">
    <text evidence="2">The sequence shown here is derived from an EMBL/GenBank/DDBJ whole genome shotgun (WGS) entry which is preliminary data.</text>
</comment>
<keyword evidence="3" id="KW-1185">Reference proteome</keyword>
<gene>
    <name evidence="2" type="ORF">POCTA_138.1.T1100188</name>
</gene>
<protein>
    <submittedName>
        <fullName evidence="2">Uncharacterized protein</fullName>
    </submittedName>
</protein>
<dbReference type="PANTHER" id="PTHR36851">
    <property type="entry name" value="UNNAMED PRODUCT"/>
    <property type="match status" value="1"/>
</dbReference>
<name>A0A8S1X4Q7_PAROT</name>
<proteinExistence type="predicted"/>
<feature type="transmembrane region" description="Helical" evidence="1">
    <location>
        <begin position="93"/>
        <end position="114"/>
    </location>
</feature>
<reference evidence="2" key="1">
    <citation type="submission" date="2021-01" db="EMBL/GenBank/DDBJ databases">
        <authorList>
            <consortium name="Genoscope - CEA"/>
            <person name="William W."/>
        </authorList>
    </citation>
    <scope>NUCLEOTIDE SEQUENCE</scope>
</reference>
<feature type="transmembrane region" description="Helical" evidence="1">
    <location>
        <begin position="120"/>
        <end position="138"/>
    </location>
</feature>
<dbReference type="PANTHER" id="PTHR36851:SF1">
    <property type="entry name" value="GLYCO_TRANS_2-LIKE DOMAIN-CONTAINING PROTEIN"/>
    <property type="match status" value="1"/>
</dbReference>
<dbReference type="AlphaFoldDB" id="A0A8S1X4Q7"/>
<evidence type="ECO:0000313" key="2">
    <source>
        <dbReference type="EMBL" id="CAD8196061.1"/>
    </source>
</evidence>
<keyword evidence="1" id="KW-0472">Membrane</keyword>
<keyword evidence="1" id="KW-0812">Transmembrane</keyword>
<dbReference type="EMBL" id="CAJJDP010000110">
    <property type="protein sequence ID" value="CAD8196061.1"/>
    <property type="molecule type" value="Genomic_DNA"/>
</dbReference>
<organism evidence="2 3">
    <name type="scientific">Paramecium octaurelia</name>
    <dbReference type="NCBI Taxonomy" id="43137"/>
    <lineage>
        <taxon>Eukaryota</taxon>
        <taxon>Sar</taxon>
        <taxon>Alveolata</taxon>
        <taxon>Ciliophora</taxon>
        <taxon>Intramacronucleata</taxon>
        <taxon>Oligohymenophorea</taxon>
        <taxon>Peniculida</taxon>
        <taxon>Parameciidae</taxon>
        <taxon>Paramecium</taxon>
    </lineage>
</organism>
<sequence length="167" mass="19617">MTFVILHIRWMTQFTTLDGRLQAEEILRQNLYPALLCLDLLLVQISVKNSFNGSVRIRWSVGSAEVFHYFVIKAPRIMFCSAFTWLCNYLNHYASFIFVQSLLLIKTTIRLFAIQTDPNIQQYFCIPLGVVYICMMVMNKIAVKYLLKDIVVEIIPIWKDFIHWIVS</sequence>
<accession>A0A8S1X4Q7</accession>